<dbReference type="OrthoDB" id="9997268at2"/>
<reference evidence="1 2" key="1">
    <citation type="submission" date="2018-06" db="EMBL/GenBank/DDBJ databases">
        <title>Genomic Encyclopedia of Archaeal and Bacterial Type Strains, Phase II (KMG-II): from individual species to whole genera.</title>
        <authorList>
            <person name="Goeker M."/>
        </authorList>
    </citation>
    <scope>NUCLEOTIDE SEQUENCE [LARGE SCALE GENOMIC DNA]</scope>
    <source>
        <strain evidence="1 2">DSM 13087</strain>
    </source>
</reference>
<keyword evidence="2" id="KW-1185">Reference proteome</keyword>
<comment type="caution">
    <text evidence="1">The sequence shown here is derived from an EMBL/GenBank/DDBJ whole genome shotgun (WGS) entry which is preliminary data.</text>
</comment>
<sequence>MYDDLDLLQKATRSYELAQCSIAQILRDRHPKVRVRREFLESPLLERVTLEQLVSDAFALSDFLDACRHLPHCGETSIRRLREVLKTELSLLRSRNAAAAQAAITASATPIDYSFQYPKWSYS</sequence>
<protein>
    <submittedName>
        <fullName evidence="1">Uncharacterized protein</fullName>
    </submittedName>
</protein>
<gene>
    <name evidence="1" type="ORF">LY56_01506</name>
</gene>
<proteinExistence type="predicted"/>
<evidence type="ECO:0000313" key="2">
    <source>
        <dbReference type="Proteomes" id="UP000249364"/>
    </source>
</evidence>
<name>A0A2W7QCP7_9RHOB</name>
<accession>A0A2W7QCP7</accession>
<dbReference type="AlphaFoldDB" id="A0A2W7QCP7"/>
<dbReference type="Proteomes" id="UP000249364">
    <property type="component" value="Unassembled WGS sequence"/>
</dbReference>
<organism evidence="1 2">
    <name type="scientific">Roseinatronobacter thiooxidans</name>
    <dbReference type="NCBI Taxonomy" id="121821"/>
    <lineage>
        <taxon>Bacteria</taxon>
        <taxon>Pseudomonadati</taxon>
        <taxon>Pseudomonadota</taxon>
        <taxon>Alphaproteobacteria</taxon>
        <taxon>Rhodobacterales</taxon>
        <taxon>Paracoccaceae</taxon>
        <taxon>Roseinatronobacter</taxon>
    </lineage>
</organism>
<dbReference type="EMBL" id="QKZQ01000005">
    <property type="protein sequence ID" value="PZX45943.1"/>
    <property type="molecule type" value="Genomic_DNA"/>
</dbReference>
<evidence type="ECO:0000313" key="1">
    <source>
        <dbReference type="EMBL" id="PZX45943.1"/>
    </source>
</evidence>
<dbReference type="RefSeq" id="WP_111361223.1">
    <property type="nucleotide sequence ID" value="NZ_QKZQ01000005.1"/>
</dbReference>